<organism evidence="2">
    <name type="scientific">viral metagenome</name>
    <dbReference type="NCBI Taxonomy" id="1070528"/>
    <lineage>
        <taxon>unclassified sequences</taxon>
        <taxon>metagenomes</taxon>
        <taxon>organismal metagenomes</taxon>
    </lineage>
</organism>
<name>A0A6C0IB54_9ZZZZ</name>
<accession>A0A6C0IB54</accession>
<feature type="region of interest" description="Disordered" evidence="1">
    <location>
        <begin position="122"/>
        <end position="199"/>
    </location>
</feature>
<dbReference type="EMBL" id="MN740143">
    <property type="protein sequence ID" value="QHT89586.1"/>
    <property type="molecule type" value="Genomic_DNA"/>
</dbReference>
<reference evidence="2" key="1">
    <citation type="journal article" date="2020" name="Nature">
        <title>Giant virus diversity and host interactions through global metagenomics.</title>
        <authorList>
            <person name="Schulz F."/>
            <person name="Roux S."/>
            <person name="Paez-Espino D."/>
            <person name="Jungbluth S."/>
            <person name="Walsh D.A."/>
            <person name="Denef V.J."/>
            <person name="McMahon K.D."/>
            <person name="Konstantinidis K.T."/>
            <person name="Eloe-Fadrosh E.A."/>
            <person name="Kyrpides N.C."/>
            <person name="Woyke T."/>
        </authorList>
    </citation>
    <scope>NUCLEOTIDE SEQUENCE</scope>
    <source>
        <strain evidence="2">GVMAG-M-3300023184-60</strain>
    </source>
</reference>
<feature type="compositionally biased region" description="Polar residues" evidence="1">
    <location>
        <begin position="190"/>
        <end position="199"/>
    </location>
</feature>
<evidence type="ECO:0000256" key="1">
    <source>
        <dbReference type="SAM" id="MobiDB-lite"/>
    </source>
</evidence>
<proteinExistence type="predicted"/>
<protein>
    <submittedName>
        <fullName evidence="2">Uncharacterized protein</fullName>
    </submittedName>
</protein>
<feature type="compositionally biased region" description="Low complexity" evidence="1">
    <location>
        <begin position="135"/>
        <end position="162"/>
    </location>
</feature>
<sequence length="199" mass="22404">MDREGYLEAALKYAALQRTRTISRNGARVRPQMRGRPIPHYQNPIYNSRNNKINFQVQHRPAIIHPRNMMYANMHGVHGVHYKSQKPHMRTQDTARFCNSLGYVLPAPKLLTRNAKIASNNKQQLEAVKEKSRTSSKLSSNSPTAPSAPSAPTAPTAPSATTKRNSKTNNTPPRNTPKVLQGKTRVMRLSRSTNRRSNV</sequence>
<dbReference type="AlphaFoldDB" id="A0A6C0IB54"/>
<evidence type="ECO:0000313" key="2">
    <source>
        <dbReference type="EMBL" id="QHT89586.1"/>
    </source>
</evidence>